<feature type="domain" description="ABC transmembrane type-1" evidence="8">
    <location>
        <begin position="102"/>
        <end position="283"/>
    </location>
</feature>
<evidence type="ECO:0000259" key="8">
    <source>
        <dbReference type="PROSITE" id="PS50928"/>
    </source>
</evidence>
<evidence type="ECO:0000256" key="1">
    <source>
        <dbReference type="ARBA" id="ARBA00004651"/>
    </source>
</evidence>
<dbReference type="CDD" id="cd06261">
    <property type="entry name" value="TM_PBP2"/>
    <property type="match status" value="1"/>
</dbReference>
<feature type="transmembrane region" description="Helical" evidence="7">
    <location>
        <begin position="109"/>
        <end position="128"/>
    </location>
</feature>
<protein>
    <recommendedName>
        <fullName evidence="8">ABC transmembrane type-1 domain-containing protein</fullName>
    </recommendedName>
</protein>
<keyword evidence="6 7" id="KW-0472">Membrane</keyword>
<dbReference type="Pfam" id="PF00528">
    <property type="entry name" value="BPD_transp_1"/>
    <property type="match status" value="1"/>
</dbReference>
<dbReference type="SUPFAM" id="SSF161098">
    <property type="entry name" value="MetI-like"/>
    <property type="match status" value="1"/>
</dbReference>
<gene>
    <name evidence="9" type="ORF">ETSY2_19100</name>
</gene>
<evidence type="ECO:0000256" key="4">
    <source>
        <dbReference type="ARBA" id="ARBA00022692"/>
    </source>
</evidence>
<name>W4M841_9BACT</name>
<evidence type="ECO:0000313" key="10">
    <source>
        <dbReference type="Proteomes" id="UP000019140"/>
    </source>
</evidence>
<dbReference type="EMBL" id="AZHX01000784">
    <property type="protein sequence ID" value="ETX06101.1"/>
    <property type="molecule type" value="Genomic_DNA"/>
</dbReference>
<dbReference type="Gene3D" id="1.10.3720.10">
    <property type="entry name" value="MetI-like"/>
    <property type="match status" value="1"/>
</dbReference>
<evidence type="ECO:0000313" key="9">
    <source>
        <dbReference type="EMBL" id="ETX06101.1"/>
    </source>
</evidence>
<dbReference type="GO" id="GO:0005886">
    <property type="term" value="C:plasma membrane"/>
    <property type="evidence" value="ECO:0007669"/>
    <property type="project" value="UniProtKB-SubCell"/>
</dbReference>
<organism evidence="9 10">
    <name type="scientific">Candidatus Entotheonella gemina</name>
    <dbReference type="NCBI Taxonomy" id="1429439"/>
    <lineage>
        <taxon>Bacteria</taxon>
        <taxon>Pseudomonadati</taxon>
        <taxon>Nitrospinota/Tectimicrobiota group</taxon>
        <taxon>Candidatus Tectimicrobiota</taxon>
        <taxon>Candidatus Entotheonellia</taxon>
        <taxon>Candidatus Entotheonellales</taxon>
        <taxon>Candidatus Entotheonellaceae</taxon>
        <taxon>Candidatus Entotheonella</taxon>
    </lineage>
</organism>
<keyword evidence="10" id="KW-1185">Reference proteome</keyword>
<sequence>MQQTERVAVPPESPGVAPAKKTSIWVRLRPVYPFVVIMAIWQIAAMQAKGNLGQLFPTLDAIAVRAWELITDPLVRALGENPNLSAGEWFYWLFQSPILWHTLSTAWRLPLAFLLACVVGVAVGILMGRFAFWESFFVPLISVLLPIPALAWTPIAVIWFGLGNQTIIIITAFASFLPIAMAVWTGVKTVNPVWIRAAQSMNADRMTIFTTVVLPGSLPMILSGLRIGLARAWRAGVGAEAFGGIRWGLSAGIFDAQEYLDISFMMVALAVLGIFGYTLEKLLFQPIESKTVIRWGMMEEMGGQEKKA</sequence>
<proteinExistence type="inferred from homology"/>
<comment type="caution">
    <text evidence="9">The sequence shown here is derived from an EMBL/GenBank/DDBJ whole genome shotgun (WGS) entry which is preliminary data.</text>
</comment>
<evidence type="ECO:0000256" key="6">
    <source>
        <dbReference type="ARBA" id="ARBA00023136"/>
    </source>
</evidence>
<evidence type="ECO:0000256" key="2">
    <source>
        <dbReference type="ARBA" id="ARBA00022448"/>
    </source>
</evidence>
<dbReference type="Proteomes" id="UP000019140">
    <property type="component" value="Unassembled WGS sequence"/>
</dbReference>
<feature type="transmembrane region" description="Helical" evidence="7">
    <location>
        <begin position="259"/>
        <end position="279"/>
    </location>
</feature>
<dbReference type="InterPro" id="IPR035906">
    <property type="entry name" value="MetI-like_sf"/>
</dbReference>
<dbReference type="AlphaFoldDB" id="W4M841"/>
<keyword evidence="3" id="KW-1003">Cell membrane</keyword>
<dbReference type="PANTHER" id="PTHR30151">
    <property type="entry name" value="ALKANE SULFONATE ABC TRANSPORTER-RELATED, MEMBRANE SUBUNIT"/>
    <property type="match status" value="1"/>
</dbReference>
<comment type="subcellular location">
    <subcellularLocation>
        <location evidence="1 7">Cell membrane</location>
        <topology evidence="1 7">Multi-pass membrane protein</topology>
    </subcellularLocation>
</comment>
<feature type="transmembrane region" description="Helical" evidence="7">
    <location>
        <begin position="30"/>
        <end position="48"/>
    </location>
</feature>
<evidence type="ECO:0000256" key="5">
    <source>
        <dbReference type="ARBA" id="ARBA00022989"/>
    </source>
</evidence>
<dbReference type="HOGENOM" id="CLU_046113_1_4_7"/>
<accession>W4M841</accession>
<evidence type="ECO:0000256" key="3">
    <source>
        <dbReference type="ARBA" id="ARBA00022475"/>
    </source>
</evidence>
<reference evidence="9 10" key="1">
    <citation type="journal article" date="2014" name="Nature">
        <title>An environmental bacterial taxon with a large and distinct metabolic repertoire.</title>
        <authorList>
            <person name="Wilson M.C."/>
            <person name="Mori T."/>
            <person name="Ruckert C."/>
            <person name="Uria A.R."/>
            <person name="Helf M.J."/>
            <person name="Takada K."/>
            <person name="Gernert C."/>
            <person name="Steffens U.A."/>
            <person name="Heycke N."/>
            <person name="Schmitt S."/>
            <person name="Rinke C."/>
            <person name="Helfrich E.J."/>
            <person name="Brachmann A.O."/>
            <person name="Gurgui C."/>
            <person name="Wakimoto T."/>
            <person name="Kracht M."/>
            <person name="Crusemann M."/>
            <person name="Hentschel U."/>
            <person name="Abe I."/>
            <person name="Matsunaga S."/>
            <person name="Kalinowski J."/>
            <person name="Takeyama H."/>
            <person name="Piel J."/>
        </authorList>
    </citation>
    <scope>NUCLEOTIDE SEQUENCE [LARGE SCALE GENOMIC DNA]</scope>
    <source>
        <strain evidence="10">TSY2</strain>
    </source>
</reference>
<feature type="transmembrane region" description="Helical" evidence="7">
    <location>
        <begin position="167"/>
        <end position="187"/>
    </location>
</feature>
<keyword evidence="4 7" id="KW-0812">Transmembrane</keyword>
<keyword evidence="2 7" id="KW-0813">Transport</keyword>
<comment type="similarity">
    <text evidence="7">Belongs to the binding-protein-dependent transport system permease family.</text>
</comment>
<evidence type="ECO:0000256" key="7">
    <source>
        <dbReference type="RuleBase" id="RU363032"/>
    </source>
</evidence>
<dbReference type="InterPro" id="IPR000515">
    <property type="entry name" value="MetI-like"/>
</dbReference>
<dbReference type="PANTHER" id="PTHR30151:SF0">
    <property type="entry name" value="ABC TRANSPORTER PERMEASE PROTEIN MJ0413-RELATED"/>
    <property type="match status" value="1"/>
</dbReference>
<feature type="transmembrane region" description="Helical" evidence="7">
    <location>
        <begin position="140"/>
        <end position="161"/>
    </location>
</feature>
<dbReference type="PROSITE" id="PS50928">
    <property type="entry name" value="ABC_TM1"/>
    <property type="match status" value="1"/>
</dbReference>
<keyword evidence="5 7" id="KW-1133">Transmembrane helix</keyword>
<feature type="transmembrane region" description="Helical" evidence="7">
    <location>
        <begin position="208"/>
        <end position="229"/>
    </location>
</feature>
<dbReference type="GO" id="GO:0055085">
    <property type="term" value="P:transmembrane transport"/>
    <property type="evidence" value="ECO:0007669"/>
    <property type="project" value="InterPro"/>
</dbReference>